<evidence type="ECO:0000256" key="2">
    <source>
        <dbReference type="SAM" id="Phobius"/>
    </source>
</evidence>
<keyword evidence="4" id="KW-1185">Reference proteome</keyword>
<dbReference type="Gene3D" id="3.40.190.10">
    <property type="entry name" value="Periplasmic binding protein-like II"/>
    <property type="match status" value="2"/>
</dbReference>
<dbReference type="AlphaFoldDB" id="A0A3A8ADA6"/>
<keyword evidence="2" id="KW-1133">Transmembrane helix</keyword>
<dbReference type="NCBIfam" id="TIGR02122">
    <property type="entry name" value="TRAP_TAXI"/>
    <property type="match status" value="1"/>
</dbReference>
<comment type="caution">
    <text evidence="3">The sequence shown here is derived from an EMBL/GenBank/DDBJ whole genome shotgun (WGS) entry which is preliminary data.</text>
</comment>
<evidence type="ECO:0000256" key="1">
    <source>
        <dbReference type="SAM" id="MobiDB-lite"/>
    </source>
</evidence>
<sequence length="485" mass="53380">MPRATAAPETARGRSMTRGDPSNLQRPAAEKQPTVTSANIRSRRQRLVRRAAFFSVAVIAGALLLTWQWINHDPAPAVLTVATGPAGSDAHTLMRETAEVIERHSETLRLDVVTSRDASQNIALLNAKRIDAAVIRADTPVFTDIRGIAHLYPDLFHLIVRDDVSAYSIHDLDRISVSIPDFDTANFRSFWVVGDHYDLPIGDLDWTAEPFVDGAGRLLRGDVDALFAVRSMRDRQLIRMFEDAQLTGLKLRYIPIRQADAIAVKRPFLAPAAVPMGGLTGALPVPTSRTPTLSVARVLVTRSDVDAAAVRELTRILFEHRMDLTIRFALASAITAPDTTRGLSVPLHEGAEAFFNRDEPSFVQENAEPLALLVMIMTGLISGMLALRSRFVANQKNRADVYNYQLLDIQERAAKAADRAELSTLKDELNAVLHTVVRALDTDEVTDEGFQSFSLLWEAVRETINDRAAAIGSDTDQPVPARKTG</sequence>
<accession>A0A3A8ADA6</accession>
<feature type="region of interest" description="Disordered" evidence="1">
    <location>
        <begin position="1"/>
        <end position="38"/>
    </location>
</feature>
<dbReference type="SUPFAM" id="SSF53850">
    <property type="entry name" value="Periplasmic binding protein-like II"/>
    <property type="match status" value="1"/>
</dbReference>
<evidence type="ECO:0000313" key="3">
    <source>
        <dbReference type="EMBL" id="RKF07328.1"/>
    </source>
</evidence>
<protein>
    <submittedName>
        <fullName evidence="3">TAXI family TRAP transporter solute-binding subunit</fullName>
    </submittedName>
</protein>
<name>A0A3A8ADA6_9HYPH</name>
<feature type="transmembrane region" description="Helical" evidence="2">
    <location>
        <begin position="51"/>
        <end position="70"/>
    </location>
</feature>
<gene>
    <name evidence="3" type="ORF">DEM25_005775</name>
</gene>
<keyword evidence="2" id="KW-0472">Membrane</keyword>
<dbReference type="EMBL" id="QFWV02000004">
    <property type="protein sequence ID" value="RKF07328.1"/>
    <property type="molecule type" value="Genomic_DNA"/>
</dbReference>
<keyword evidence="2" id="KW-0812">Transmembrane</keyword>
<dbReference type="Pfam" id="PF16868">
    <property type="entry name" value="NMT1_3"/>
    <property type="match status" value="1"/>
</dbReference>
<dbReference type="PANTHER" id="PTHR42941:SF1">
    <property type="entry name" value="SLL1037 PROTEIN"/>
    <property type="match status" value="1"/>
</dbReference>
<dbReference type="Proteomes" id="UP000246132">
    <property type="component" value="Unassembled WGS sequence"/>
</dbReference>
<dbReference type="PANTHER" id="PTHR42941">
    <property type="entry name" value="SLL1037 PROTEIN"/>
    <property type="match status" value="1"/>
</dbReference>
<evidence type="ECO:0000313" key="4">
    <source>
        <dbReference type="Proteomes" id="UP000246132"/>
    </source>
</evidence>
<reference evidence="3 4" key="1">
    <citation type="journal article" date="2018" name="Int. J. Syst. Bacteriol.">
        <title>Oceaniradius stylonemae gen. nov., sp. nov., isolated from a red alga, Stylonema cornu-cervi.</title>
        <authorList>
            <person name="Jeong S."/>
        </authorList>
    </citation>
    <scope>NUCLEOTIDE SEQUENCE [LARGE SCALE GENOMIC DNA]</scope>
    <source>
        <strain evidence="3 4">StC1</strain>
    </source>
</reference>
<proteinExistence type="predicted"/>
<organism evidence="3 4">
    <name type="scientific">Oceaniradius stylonematis</name>
    <dbReference type="NCBI Taxonomy" id="2184161"/>
    <lineage>
        <taxon>Bacteria</taxon>
        <taxon>Pseudomonadati</taxon>
        <taxon>Pseudomonadota</taxon>
        <taxon>Alphaproteobacteria</taxon>
        <taxon>Hyphomicrobiales</taxon>
        <taxon>Ahrensiaceae</taxon>
        <taxon>Oceaniradius</taxon>
    </lineage>
</organism>
<feature type="transmembrane region" description="Helical" evidence="2">
    <location>
        <begin position="370"/>
        <end position="387"/>
    </location>
</feature>
<dbReference type="InterPro" id="IPR011852">
    <property type="entry name" value="TRAP_TAXI"/>
</dbReference>